<dbReference type="AlphaFoldDB" id="A0A9P5YL25"/>
<evidence type="ECO:0000256" key="1">
    <source>
        <dbReference type="SAM" id="Coils"/>
    </source>
</evidence>
<evidence type="ECO:0000313" key="2">
    <source>
        <dbReference type="EMBL" id="KAF9470595.1"/>
    </source>
</evidence>
<dbReference type="OrthoDB" id="2662502at2759"/>
<organism evidence="2 3">
    <name type="scientific">Pholiota conissans</name>
    <dbReference type="NCBI Taxonomy" id="109636"/>
    <lineage>
        <taxon>Eukaryota</taxon>
        <taxon>Fungi</taxon>
        <taxon>Dikarya</taxon>
        <taxon>Basidiomycota</taxon>
        <taxon>Agaricomycotina</taxon>
        <taxon>Agaricomycetes</taxon>
        <taxon>Agaricomycetidae</taxon>
        <taxon>Agaricales</taxon>
        <taxon>Agaricineae</taxon>
        <taxon>Strophariaceae</taxon>
        <taxon>Pholiota</taxon>
    </lineage>
</organism>
<accession>A0A9P5YL25</accession>
<feature type="coiled-coil region" evidence="1">
    <location>
        <begin position="11"/>
        <end position="38"/>
    </location>
</feature>
<keyword evidence="3" id="KW-1185">Reference proteome</keyword>
<keyword evidence="1" id="KW-0175">Coiled coil</keyword>
<evidence type="ECO:0000313" key="3">
    <source>
        <dbReference type="Proteomes" id="UP000807469"/>
    </source>
</evidence>
<dbReference type="InterPro" id="IPR046521">
    <property type="entry name" value="DUF6698"/>
</dbReference>
<dbReference type="Pfam" id="PF20414">
    <property type="entry name" value="DUF6698"/>
    <property type="match status" value="1"/>
</dbReference>
<name>A0A9P5YL25_9AGAR</name>
<sequence length="384" mass="43136">MSSERSQSPPAQTEAAEIARLKRRLAASQEEVKELSQGKVKKTPTTVTLGRGIRRLVSLYESLDDLLQAADDRQGDEDDDGEPLTEEALTKKQESESRFASFKVLLQTVPSLRKSLGDPTVDIDAYLMQLQKGANDARSDDVRRIKEEVALCLNREHAPNPPLNTKCRSDRGRQNDITAKLLCPIEYDWSNEEVRNGIRAGTINISEDYFLRCFYPHGQGDPDNVEKGFLRSGLLIKTYSNIFISPSSSEAFVDEDEDGSARKKQRLNSDSQKKATKCNVASIIGMDGRVTPRSIAYAAVLLAFNLTDASHWMEVYNRFDYRALYALVVDFFEATSGRAAKKRSNDLLKWWSAQIFPHHSSASINTRKSRNKLAAQRAAWEPNV</sequence>
<dbReference type="Proteomes" id="UP000807469">
    <property type="component" value="Unassembled WGS sequence"/>
</dbReference>
<protein>
    <submittedName>
        <fullName evidence="2">Uncharacterized protein</fullName>
    </submittedName>
</protein>
<comment type="caution">
    <text evidence="2">The sequence shown here is derived from an EMBL/GenBank/DDBJ whole genome shotgun (WGS) entry which is preliminary data.</text>
</comment>
<dbReference type="EMBL" id="MU155916">
    <property type="protein sequence ID" value="KAF9470595.1"/>
    <property type="molecule type" value="Genomic_DNA"/>
</dbReference>
<reference evidence="2" key="1">
    <citation type="submission" date="2020-11" db="EMBL/GenBank/DDBJ databases">
        <authorList>
            <consortium name="DOE Joint Genome Institute"/>
            <person name="Ahrendt S."/>
            <person name="Riley R."/>
            <person name="Andreopoulos W."/>
            <person name="Labutti K."/>
            <person name="Pangilinan J."/>
            <person name="Ruiz-Duenas F.J."/>
            <person name="Barrasa J.M."/>
            <person name="Sanchez-Garcia M."/>
            <person name="Camarero S."/>
            <person name="Miyauchi S."/>
            <person name="Serrano A."/>
            <person name="Linde D."/>
            <person name="Babiker R."/>
            <person name="Drula E."/>
            <person name="Ayuso-Fernandez I."/>
            <person name="Pacheco R."/>
            <person name="Padilla G."/>
            <person name="Ferreira P."/>
            <person name="Barriuso J."/>
            <person name="Kellner H."/>
            <person name="Castanera R."/>
            <person name="Alfaro M."/>
            <person name="Ramirez L."/>
            <person name="Pisabarro A.G."/>
            <person name="Kuo A."/>
            <person name="Tritt A."/>
            <person name="Lipzen A."/>
            <person name="He G."/>
            <person name="Yan M."/>
            <person name="Ng V."/>
            <person name="Cullen D."/>
            <person name="Martin F."/>
            <person name="Rosso M.-N."/>
            <person name="Henrissat B."/>
            <person name="Hibbett D."/>
            <person name="Martinez A.T."/>
            <person name="Grigoriev I.V."/>
        </authorList>
    </citation>
    <scope>NUCLEOTIDE SEQUENCE</scope>
    <source>
        <strain evidence="2">CIRM-BRFM 674</strain>
    </source>
</reference>
<proteinExistence type="predicted"/>
<gene>
    <name evidence="2" type="ORF">BDN70DRAFT_982771</name>
</gene>